<evidence type="ECO:0000313" key="2">
    <source>
        <dbReference type="Proteomes" id="UP000000496"/>
    </source>
</evidence>
<dbReference type="AlphaFoldDB" id="F8L4W3"/>
<gene>
    <name evidence="1" type="ordered locus">SNE_A10680</name>
</gene>
<evidence type="ECO:0008006" key="3">
    <source>
        <dbReference type="Google" id="ProtNLM"/>
    </source>
</evidence>
<accession>F8L4W3</accession>
<dbReference type="eggNOG" id="ENOG5030JBA">
    <property type="taxonomic scope" value="Bacteria"/>
</dbReference>
<dbReference type="EMBL" id="FR872582">
    <property type="protein sequence ID" value="CCB88945.1"/>
    <property type="molecule type" value="Genomic_DNA"/>
</dbReference>
<evidence type="ECO:0000313" key="1">
    <source>
        <dbReference type="EMBL" id="CCB88945.1"/>
    </source>
</evidence>
<name>F8L4W3_SIMNZ</name>
<keyword evidence="2" id="KW-1185">Reference proteome</keyword>
<dbReference type="PROSITE" id="PS51257">
    <property type="entry name" value="PROKAR_LIPOPROTEIN"/>
    <property type="match status" value="1"/>
</dbReference>
<sequence>MKTKMLQLLSACSLLLAFSGCERPKGFTLKKIQSYYDNDPRWETTSLSASHESQLKELFAHPFTYLGSGNHCYAFLSEDEQYVLKFFKQKHMRTQSFIDFLPMPAKMVLYPKKKYLRRKRERDKSFTSYKIAYEHLKKETGLFYLHLNKTDQFHQEVILVDQNGQRQIVPIDQMEFLIQKTAEVGYKRLDLLFSSGKREDALESIASLLTVITRRMEKGYFDKDLQFFKNFGFIDNQAIEIDIGELCPLEKRKSAKEMRDELSHVSHQLLDWTVAHHPEYESDVATLIKDMINQIRE</sequence>
<organism evidence="1 2">
    <name type="scientific">Simkania negevensis (strain ATCC VR-1471 / DSM 27360 / Z)</name>
    <dbReference type="NCBI Taxonomy" id="331113"/>
    <lineage>
        <taxon>Bacteria</taxon>
        <taxon>Pseudomonadati</taxon>
        <taxon>Chlamydiota</taxon>
        <taxon>Chlamydiia</taxon>
        <taxon>Parachlamydiales</taxon>
        <taxon>Simkaniaceae</taxon>
        <taxon>Simkania</taxon>
    </lineage>
</organism>
<dbReference type="HOGENOM" id="CLU_893854_0_0_0"/>
<proteinExistence type="predicted"/>
<dbReference type="STRING" id="331113.SNE_A10680"/>
<reference evidence="1 2" key="2">
    <citation type="journal article" date="2011" name="Mol. Biol. Evol.">
        <title>Unity in variety--the pan-genome of the Chlamydiae.</title>
        <authorList>
            <person name="Collingro A."/>
            <person name="Tischler P."/>
            <person name="Weinmaier T."/>
            <person name="Penz T."/>
            <person name="Heinz E."/>
            <person name="Brunham R.C."/>
            <person name="Read T.D."/>
            <person name="Bavoil P.M."/>
            <person name="Sachse K."/>
            <person name="Kahane S."/>
            <person name="Friedman M.G."/>
            <person name="Rattei T."/>
            <person name="Myers G.S."/>
            <person name="Horn M."/>
        </authorList>
    </citation>
    <scope>NUCLEOTIDE SEQUENCE [LARGE SCALE GENOMIC DNA]</scope>
    <source>
        <strain evidence="2">ATCC VR-1471 / Z</strain>
    </source>
</reference>
<dbReference type="KEGG" id="sng:SNE_A10680"/>
<protein>
    <recommendedName>
        <fullName evidence="3">Lipoprotein</fullName>
    </recommendedName>
</protein>
<dbReference type="Proteomes" id="UP000000496">
    <property type="component" value="Chromosome gsn.131"/>
</dbReference>
<reference key="1">
    <citation type="journal article" date="2011" name="Mol. Biol. Evol.">
        <title>Unity in variety -- the pan-genome of the Chlamydiae.</title>
        <authorList>
            <person name="Collingro A."/>
            <person name="Tischler P."/>
            <person name="Weinmaier T."/>
            <person name="Penz T."/>
            <person name="Heinz E."/>
            <person name="Brunham R.C."/>
            <person name="Read T.D."/>
            <person name="Bavoil P.M."/>
            <person name="Sachse K."/>
            <person name="Kahane S."/>
            <person name="Friedman M.G."/>
            <person name="Rattei T."/>
            <person name="Myers G.S.A."/>
            <person name="Horn M."/>
        </authorList>
    </citation>
    <scope>NUCLEOTIDE SEQUENCE</scope>
    <source>
        <strain>Z</strain>
    </source>
</reference>